<evidence type="ECO:0000256" key="1">
    <source>
        <dbReference type="SAM" id="MobiDB-lite"/>
    </source>
</evidence>
<evidence type="ECO:0000313" key="2">
    <source>
        <dbReference type="EMBL" id="KAG0152442.1"/>
    </source>
</evidence>
<feature type="region of interest" description="Disordered" evidence="1">
    <location>
        <begin position="1"/>
        <end position="20"/>
    </location>
</feature>
<comment type="caution">
    <text evidence="2">The sequence shown here is derived from an EMBL/GenBank/DDBJ whole genome shotgun (WGS) entry which is preliminary data.</text>
</comment>
<reference evidence="2" key="1">
    <citation type="submission" date="2013-11" db="EMBL/GenBank/DDBJ databases">
        <title>Genome sequence of the fusiform rust pathogen reveals effectors for host alternation and coevolution with pine.</title>
        <authorList>
            <consortium name="DOE Joint Genome Institute"/>
            <person name="Smith K."/>
            <person name="Pendleton A."/>
            <person name="Kubisiak T."/>
            <person name="Anderson C."/>
            <person name="Salamov A."/>
            <person name="Aerts A."/>
            <person name="Riley R."/>
            <person name="Clum A."/>
            <person name="Lindquist E."/>
            <person name="Ence D."/>
            <person name="Campbell M."/>
            <person name="Kronenberg Z."/>
            <person name="Feau N."/>
            <person name="Dhillon B."/>
            <person name="Hamelin R."/>
            <person name="Burleigh J."/>
            <person name="Smith J."/>
            <person name="Yandell M."/>
            <person name="Nelson C."/>
            <person name="Grigoriev I."/>
            <person name="Davis J."/>
        </authorList>
    </citation>
    <scope>NUCLEOTIDE SEQUENCE</scope>
    <source>
        <strain evidence="2">G11</strain>
    </source>
</reference>
<feature type="compositionally biased region" description="Polar residues" evidence="1">
    <location>
        <begin position="1"/>
        <end position="16"/>
    </location>
</feature>
<dbReference type="EMBL" id="MU167208">
    <property type="protein sequence ID" value="KAG0152442.1"/>
    <property type="molecule type" value="Genomic_DNA"/>
</dbReference>
<sequence length="50" mass="5280">PQTTSFLLKPSTQIRSSTHDSGYHLMVLDRSGHCSGLGTPGPLTKPGLDS</sequence>
<protein>
    <submittedName>
        <fullName evidence="2">Uncharacterized protein</fullName>
    </submittedName>
</protein>
<accession>A0A9P6NVL6</accession>
<keyword evidence="3" id="KW-1185">Reference proteome</keyword>
<feature type="non-terminal residue" evidence="2">
    <location>
        <position position="50"/>
    </location>
</feature>
<feature type="non-terminal residue" evidence="2">
    <location>
        <position position="1"/>
    </location>
</feature>
<gene>
    <name evidence="2" type="ORF">CROQUDRAFT_649846</name>
</gene>
<proteinExistence type="predicted"/>
<name>A0A9P6NVL6_9BASI</name>
<organism evidence="2 3">
    <name type="scientific">Cronartium quercuum f. sp. fusiforme G11</name>
    <dbReference type="NCBI Taxonomy" id="708437"/>
    <lineage>
        <taxon>Eukaryota</taxon>
        <taxon>Fungi</taxon>
        <taxon>Dikarya</taxon>
        <taxon>Basidiomycota</taxon>
        <taxon>Pucciniomycotina</taxon>
        <taxon>Pucciniomycetes</taxon>
        <taxon>Pucciniales</taxon>
        <taxon>Coleosporiaceae</taxon>
        <taxon>Cronartium</taxon>
    </lineage>
</organism>
<dbReference type="Proteomes" id="UP000886653">
    <property type="component" value="Unassembled WGS sequence"/>
</dbReference>
<dbReference type="AlphaFoldDB" id="A0A9P6NVL6"/>
<evidence type="ECO:0000313" key="3">
    <source>
        <dbReference type="Proteomes" id="UP000886653"/>
    </source>
</evidence>